<reference evidence="3" key="1">
    <citation type="submission" date="2022-03" db="EMBL/GenBank/DDBJ databases">
        <authorList>
            <person name="Legras J.-L."/>
            <person name="Devillers H."/>
            <person name="Grondin C."/>
        </authorList>
    </citation>
    <scope>NUCLEOTIDE SEQUENCE</scope>
    <source>
        <strain evidence="3">CLIB 1423</strain>
    </source>
</reference>
<dbReference type="EMBL" id="CAKXYY010000003">
    <property type="protein sequence ID" value="CAH2351235.1"/>
    <property type="molecule type" value="Genomic_DNA"/>
</dbReference>
<organism evidence="3 4">
    <name type="scientific">[Candida] railenensis</name>
    <dbReference type="NCBI Taxonomy" id="45579"/>
    <lineage>
        <taxon>Eukaryota</taxon>
        <taxon>Fungi</taxon>
        <taxon>Dikarya</taxon>
        <taxon>Ascomycota</taxon>
        <taxon>Saccharomycotina</taxon>
        <taxon>Pichiomycetes</taxon>
        <taxon>Debaryomycetaceae</taxon>
        <taxon>Kurtzmaniella</taxon>
    </lineage>
</organism>
<dbReference type="CDD" id="cd11395">
    <property type="entry name" value="bHLHzip_SREBP_like"/>
    <property type="match status" value="1"/>
</dbReference>
<dbReference type="SMART" id="SM00353">
    <property type="entry name" value="HLH"/>
    <property type="match status" value="1"/>
</dbReference>
<gene>
    <name evidence="3" type="ORF">CLIB1423_03S01706</name>
</gene>
<accession>A0A9P0QL72</accession>
<sequence>MFTNNWTQSELFQINSAPLSPSTSQADWDEMISKSTPISLSNSGKYMNFDLPTIQEQQRLQSDIASEQAGYTKSAFLPTTMDEEFNKIFDNESLFSNDLYTTPEETSNSNSPTIKVEKQPQDDMIPMLLSEKLKSIQKTNDLTPKSLESIFNTKDILKDEPELSYGSLNRRKQHGSISSDMTDSGTTSRRGSNDTTSVRGKRRAPRKRLTESQKQAHNKIEKKYRININAKIAGLQKIIPSVALEKPAFETGTKQGSAGTSTYTSEDIASDESSNRLNKSMILEKAIDYILFLQNENKSIISENSSMKKELETLRSSL</sequence>
<dbReference type="InterPro" id="IPR036638">
    <property type="entry name" value="HLH_DNA-bd_sf"/>
</dbReference>
<feature type="compositionally biased region" description="Polar residues" evidence="1">
    <location>
        <begin position="252"/>
        <end position="273"/>
    </location>
</feature>
<feature type="domain" description="BHLH" evidence="2">
    <location>
        <begin position="212"/>
        <end position="293"/>
    </location>
</feature>
<proteinExistence type="predicted"/>
<dbReference type="InterPro" id="IPR052099">
    <property type="entry name" value="Regulatory_TF_Diverse"/>
</dbReference>
<evidence type="ECO:0000313" key="4">
    <source>
        <dbReference type="Proteomes" id="UP000837801"/>
    </source>
</evidence>
<evidence type="ECO:0000259" key="2">
    <source>
        <dbReference type="PROSITE" id="PS50888"/>
    </source>
</evidence>
<evidence type="ECO:0000256" key="1">
    <source>
        <dbReference type="SAM" id="MobiDB-lite"/>
    </source>
</evidence>
<dbReference type="OrthoDB" id="2133190at2759"/>
<protein>
    <submittedName>
        <fullName evidence="3">Serine-rich protein Tye7p</fullName>
    </submittedName>
</protein>
<evidence type="ECO:0000313" key="3">
    <source>
        <dbReference type="EMBL" id="CAH2351235.1"/>
    </source>
</evidence>
<feature type="region of interest" description="Disordered" evidence="1">
    <location>
        <begin position="250"/>
        <end position="273"/>
    </location>
</feature>
<dbReference type="GO" id="GO:0046983">
    <property type="term" value="F:protein dimerization activity"/>
    <property type="evidence" value="ECO:0007669"/>
    <property type="project" value="InterPro"/>
</dbReference>
<dbReference type="InterPro" id="IPR011598">
    <property type="entry name" value="bHLH_dom"/>
</dbReference>
<keyword evidence="4" id="KW-1185">Reference proteome</keyword>
<feature type="region of interest" description="Disordered" evidence="1">
    <location>
        <begin position="162"/>
        <end position="218"/>
    </location>
</feature>
<dbReference type="SUPFAM" id="SSF47459">
    <property type="entry name" value="HLH, helix-loop-helix DNA-binding domain"/>
    <property type="match status" value="1"/>
</dbReference>
<dbReference type="Gene3D" id="4.10.280.10">
    <property type="entry name" value="Helix-loop-helix DNA-binding domain"/>
    <property type="match status" value="1"/>
</dbReference>
<dbReference type="PANTHER" id="PTHR47336">
    <property type="entry name" value="TRANSCRIPTION FACTOR HMS1-RELATED"/>
    <property type="match status" value="1"/>
</dbReference>
<dbReference type="PANTHER" id="PTHR47336:SF3">
    <property type="entry name" value="SERINE-RICH PROTEIN TYE7"/>
    <property type="match status" value="1"/>
</dbReference>
<dbReference type="AlphaFoldDB" id="A0A9P0QL72"/>
<comment type="caution">
    <text evidence="3">The sequence shown here is derived from an EMBL/GenBank/DDBJ whole genome shotgun (WGS) entry which is preliminary data.</text>
</comment>
<feature type="compositionally biased region" description="Polar residues" evidence="1">
    <location>
        <begin position="175"/>
        <end position="198"/>
    </location>
</feature>
<name>A0A9P0QL72_9ASCO</name>
<dbReference type="Proteomes" id="UP000837801">
    <property type="component" value="Unassembled WGS sequence"/>
</dbReference>
<dbReference type="PROSITE" id="PS50888">
    <property type="entry name" value="BHLH"/>
    <property type="match status" value="1"/>
</dbReference>
<dbReference type="Pfam" id="PF00010">
    <property type="entry name" value="HLH"/>
    <property type="match status" value="1"/>
</dbReference>